<reference evidence="1" key="1">
    <citation type="submission" date="2019-08" db="EMBL/GenBank/DDBJ databases">
        <authorList>
            <person name="Kucharzyk K."/>
            <person name="Murdoch R.W."/>
            <person name="Higgins S."/>
            <person name="Loffler F."/>
        </authorList>
    </citation>
    <scope>NUCLEOTIDE SEQUENCE</scope>
</reference>
<name>A0A645GZF8_9ZZZZ</name>
<comment type="caution">
    <text evidence="1">The sequence shown here is derived from an EMBL/GenBank/DDBJ whole genome shotgun (WGS) entry which is preliminary data.</text>
</comment>
<gene>
    <name evidence="1" type="ORF">SDC9_176461</name>
</gene>
<organism evidence="1">
    <name type="scientific">bioreactor metagenome</name>
    <dbReference type="NCBI Taxonomy" id="1076179"/>
    <lineage>
        <taxon>unclassified sequences</taxon>
        <taxon>metagenomes</taxon>
        <taxon>ecological metagenomes</taxon>
    </lineage>
</organism>
<dbReference type="AlphaFoldDB" id="A0A645GZF8"/>
<accession>A0A645GZF8</accession>
<sequence>MYAGIPLRVVEDAVLPAQGVDGADGHEIFAVKFGPMSDVCGIQNGGVRVTDIGELETKPVYRTRIEWYCGLACFNPLSIARLKGIKK</sequence>
<dbReference type="EMBL" id="VSSQ01079512">
    <property type="protein sequence ID" value="MPN29013.1"/>
    <property type="molecule type" value="Genomic_DNA"/>
</dbReference>
<evidence type="ECO:0000313" key="1">
    <source>
        <dbReference type="EMBL" id="MPN29013.1"/>
    </source>
</evidence>
<proteinExistence type="predicted"/>
<protein>
    <submittedName>
        <fullName evidence="1">Uncharacterized protein</fullName>
    </submittedName>
</protein>